<feature type="signal peptide" evidence="1">
    <location>
        <begin position="1"/>
        <end position="23"/>
    </location>
</feature>
<name>A0A8A3PBA2_9HELO</name>
<gene>
    <name evidence="3" type="ORF">DSL72_001953</name>
</gene>
<organism evidence="3 4">
    <name type="scientific">Monilinia vaccinii-corymbosi</name>
    <dbReference type="NCBI Taxonomy" id="61207"/>
    <lineage>
        <taxon>Eukaryota</taxon>
        <taxon>Fungi</taxon>
        <taxon>Dikarya</taxon>
        <taxon>Ascomycota</taxon>
        <taxon>Pezizomycotina</taxon>
        <taxon>Leotiomycetes</taxon>
        <taxon>Helotiales</taxon>
        <taxon>Sclerotiniaceae</taxon>
        <taxon>Monilinia</taxon>
    </lineage>
</organism>
<evidence type="ECO:0000313" key="3">
    <source>
        <dbReference type="EMBL" id="QSZ32379.1"/>
    </source>
</evidence>
<feature type="chain" id="PRO_5032529869" description="Beta-glucuronidase C-terminal domain-containing protein" evidence="1">
    <location>
        <begin position="24"/>
        <end position="523"/>
    </location>
</feature>
<dbReference type="PANTHER" id="PTHR36183">
    <property type="entry name" value="BETA-GLUCURONIDASE"/>
    <property type="match status" value="1"/>
</dbReference>
<dbReference type="InterPro" id="IPR031728">
    <property type="entry name" value="GlcAase_C"/>
</dbReference>
<dbReference type="Gene3D" id="3.20.20.80">
    <property type="entry name" value="Glycosidases"/>
    <property type="match status" value="1"/>
</dbReference>
<accession>A0A8A3PBA2</accession>
<protein>
    <recommendedName>
        <fullName evidence="2">Beta-glucuronidase C-terminal domain-containing protein</fullName>
    </recommendedName>
</protein>
<feature type="domain" description="Beta-glucuronidase C-terminal" evidence="2">
    <location>
        <begin position="387"/>
        <end position="488"/>
    </location>
</feature>
<dbReference type="EMBL" id="CP063407">
    <property type="protein sequence ID" value="QSZ32379.1"/>
    <property type="molecule type" value="Genomic_DNA"/>
</dbReference>
<keyword evidence="4" id="KW-1185">Reference proteome</keyword>
<dbReference type="OrthoDB" id="2796951at2759"/>
<reference evidence="3" key="1">
    <citation type="submission" date="2020-10" db="EMBL/GenBank/DDBJ databases">
        <title>Genome Sequence of Monilinia vaccinii-corymbosi Sheds Light on Mummy Berry Disease Infection of Blueberry and Mating Type.</title>
        <authorList>
            <person name="Yow A.G."/>
            <person name="Zhang Y."/>
            <person name="Bansal K."/>
            <person name="Eacker S.M."/>
            <person name="Sullivan S."/>
            <person name="Liachko I."/>
            <person name="Cubeta M.A."/>
            <person name="Rollins J.A."/>
            <person name="Ashrafi H."/>
        </authorList>
    </citation>
    <scope>NUCLEOTIDE SEQUENCE</scope>
    <source>
        <strain evidence="3">RL-1</strain>
    </source>
</reference>
<keyword evidence="1" id="KW-0732">Signal</keyword>
<dbReference type="Pfam" id="PF16862">
    <property type="entry name" value="Glyco_hydro_79C"/>
    <property type="match status" value="1"/>
</dbReference>
<dbReference type="Proteomes" id="UP000672032">
    <property type="component" value="Chromosome 3"/>
</dbReference>
<evidence type="ECO:0000256" key="1">
    <source>
        <dbReference type="SAM" id="SignalP"/>
    </source>
</evidence>
<dbReference type="AlphaFoldDB" id="A0A8A3PBA2"/>
<evidence type="ECO:0000259" key="2">
    <source>
        <dbReference type="Pfam" id="PF16862"/>
    </source>
</evidence>
<evidence type="ECO:0000313" key="4">
    <source>
        <dbReference type="Proteomes" id="UP000672032"/>
    </source>
</evidence>
<sequence length="523" mass="55971">MMTPISQSSWLWLLPLLPAFAQATLDYRIPSIAPGNAAKLAPAPVALSFEFFAYPAYFKDVTATRQCLANFKDLSGTWPPMRIGGTTQDRATFDATSNADVVYSVASPADAPAALKFGPNFMKLAATYPGSVVLENTQLTFENLKGLNRGHNDIQNTIAAAKSAKDIMRNLKAIELGNEPEYYAGARQPIAANGWSPAIDAASQNAWAKVVGTSIQAGNIIQAGNFQEGPPTWGNAQLIASESAEVRGYIRNYAHHNYPGGSVQSLMSHSGIVRNLAPLGNDAKAATAVGKQYVLGETNSVARGGAAEVSPTFGAAIWTLDYTLHATTLNIDTVYFHHGTIGNCFYCWWGRYSAGAPYYGAWLATAAFAGSNYIQQLDAGNTNYGIYVLYNAQKVPIKAVLINSDYYDGKGSRGSQTFVLQGLSAGKATRAKRLTAASALSRVDRGSSPRFGGQIVENQTCFVKGAEVFENGRVGGTGAASFTVAATQNAKDEPSRPDSSVVEFLLWDPQDCKRSPVRSRIRP</sequence>
<dbReference type="PANTHER" id="PTHR36183:SF3">
    <property type="entry name" value="BETA-GLUCURONIDASE C-TERMINAL DOMAIN-CONTAINING PROTEIN"/>
    <property type="match status" value="1"/>
</dbReference>
<dbReference type="InterPro" id="IPR052974">
    <property type="entry name" value="GH79_Enzymes"/>
</dbReference>
<proteinExistence type="predicted"/>
<dbReference type="InterPro" id="IPR017853">
    <property type="entry name" value="GH"/>
</dbReference>
<dbReference type="SUPFAM" id="SSF51445">
    <property type="entry name" value="(Trans)glycosidases"/>
    <property type="match status" value="1"/>
</dbReference>